<dbReference type="Gene3D" id="2.40.30.90">
    <property type="entry name" value="Bacterial fluorinating enzyme like"/>
    <property type="match status" value="1"/>
</dbReference>
<dbReference type="InterPro" id="IPR002747">
    <property type="entry name" value="SAM_OH_AdoTrfase"/>
</dbReference>
<evidence type="ECO:0000313" key="6">
    <source>
        <dbReference type="Proteomes" id="UP000287447"/>
    </source>
</evidence>
<reference evidence="6" key="1">
    <citation type="submission" date="2019-01" db="EMBL/GenBank/DDBJ databases">
        <title>Gri0909 isolated from a small marine red alga.</title>
        <authorList>
            <person name="Kim J."/>
            <person name="Jeong S.E."/>
            <person name="Jeon C.O."/>
        </authorList>
    </citation>
    <scope>NUCLEOTIDE SEQUENCE [LARGE SCALE GENOMIC DNA]</scope>
    <source>
        <strain evidence="6">Gri0909</strain>
    </source>
</reference>
<dbReference type="Gene3D" id="3.40.50.10790">
    <property type="entry name" value="S-adenosyl-l-methionine hydroxide adenosyltransferase, N-terminal"/>
    <property type="match status" value="1"/>
</dbReference>
<dbReference type="SUPFAM" id="SSF102522">
    <property type="entry name" value="Bacterial fluorinating enzyme, N-terminal domain"/>
    <property type="match status" value="1"/>
</dbReference>
<evidence type="ECO:0000313" key="5">
    <source>
        <dbReference type="EMBL" id="RVU36460.1"/>
    </source>
</evidence>
<dbReference type="InterPro" id="IPR023228">
    <property type="entry name" value="SAM_OH_AdoTrfase_N_sf"/>
</dbReference>
<dbReference type="Pfam" id="PF01887">
    <property type="entry name" value="SAM_HAT_N"/>
    <property type="match status" value="1"/>
</dbReference>
<name>A0A3S2VQ90_9PROT</name>
<dbReference type="Proteomes" id="UP000287447">
    <property type="component" value="Unassembled WGS sequence"/>
</dbReference>
<dbReference type="InterPro" id="IPR046469">
    <property type="entry name" value="SAM_HAT_N"/>
</dbReference>
<dbReference type="OrthoDB" id="9792195at2"/>
<proteinExistence type="inferred from homology"/>
<comment type="caution">
    <text evidence="5">The sequence shown here is derived from an EMBL/GenBank/DDBJ whole genome shotgun (WGS) entry which is preliminary data.</text>
</comment>
<dbReference type="PANTHER" id="PTHR35092">
    <property type="entry name" value="CHLORINASE MJ1651"/>
    <property type="match status" value="1"/>
</dbReference>
<protein>
    <recommendedName>
        <fullName evidence="7">SAM-dependent chlorinase/fluorinase</fullName>
    </recommendedName>
</protein>
<dbReference type="PANTHER" id="PTHR35092:SF1">
    <property type="entry name" value="CHLORINASE MJ1651"/>
    <property type="match status" value="1"/>
</dbReference>
<evidence type="ECO:0000256" key="2">
    <source>
        <dbReference type="ARBA" id="ARBA00024035"/>
    </source>
</evidence>
<dbReference type="Pfam" id="PF20257">
    <property type="entry name" value="SAM_HAT_C"/>
    <property type="match status" value="1"/>
</dbReference>
<feature type="domain" description="S-adenosyl-l-methionine hydroxide adenosyltransferase C-terminal" evidence="4">
    <location>
        <begin position="175"/>
        <end position="253"/>
    </location>
</feature>
<dbReference type="PIRSF" id="PIRSF006779">
    <property type="entry name" value="UCP006779"/>
    <property type="match status" value="1"/>
</dbReference>
<evidence type="ECO:0000259" key="3">
    <source>
        <dbReference type="Pfam" id="PF01887"/>
    </source>
</evidence>
<dbReference type="EMBL" id="SADE01000002">
    <property type="protein sequence ID" value="RVU36460.1"/>
    <property type="molecule type" value="Genomic_DNA"/>
</dbReference>
<keyword evidence="6" id="KW-1185">Reference proteome</keyword>
<organism evidence="5 6">
    <name type="scientific">Hwanghaeella grinnelliae</name>
    <dbReference type="NCBI Taxonomy" id="2500179"/>
    <lineage>
        <taxon>Bacteria</taxon>
        <taxon>Pseudomonadati</taxon>
        <taxon>Pseudomonadota</taxon>
        <taxon>Alphaproteobacteria</taxon>
        <taxon>Rhodospirillales</taxon>
        <taxon>Rhodospirillaceae</taxon>
        <taxon>Hwanghaeella</taxon>
    </lineage>
</organism>
<keyword evidence="1" id="KW-0949">S-adenosyl-L-methionine</keyword>
<evidence type="ECO:0000259" key="4">
    <source>
        <dbReference type="Pfam" id="PF20257"/>
    </source>
</evidence>
<accession>A0A3S2VQ90</accession>
<comment type="similarity">
    <text evidence="2">Belongs to the SAM hydrolase / SAM-dependent halogenase family.</text>
</comment>
<evidence type="ECO:0008006" key="7">
    <source>
        <dbReference type="Google" id="ProtNLM"/>
    </source>
</evidence>
<sequence>MILFFTDFGWLGPYIGQMHTAVVGYANTIPIVDLMHDAPAQDPKAAAYLLAALAPAMPAECVCVGVVDPGVGTDRDAIVLRTGNRFFVGPDNGLFSLTARHSDAVRWYRIVWRPETLSASFHGRDLFAPIAARIAARTTPGQEARCPASASWMDGLVTEISGPAVSPEWADDIDEVIYIDSFGNCILGRRAMTVDQHASIHVPGETLGAARTFGDAPEGSAFWYANSMGMVEIAVNKGNAAERFGLKIGTPVQVH</sequence>
<dbReference type="RefSeq" id="WP_127765936.1">
    <property type="nucleotide sequence ID" value="NZ_SADE01000002.1"/>
</dbReference>
<dbReference type="AlphaFoldDB" id="A0A3S2VQ90"/>
<feature type="domain" description="S-adenosyl-l-methionine hydroxide adenosyltransferase N-terminal" evidence="3">
    <location>
        <begin position="2"/>
        <end position="139"/>
    </location>
</feature>
<evidence type="ECO:0000256" key="1">
    <source>
        <dbReference type="ARBA" id="ARBA00022691"/>
    </source>
</evidence>
<dbReference type="InterPro" id="IPR046470">
    <property type="entry name" value="SAM_HAT_C"/>
</dbReference>
<dbReference type="InterPro" id="IPR023227">
    <property type="entry name" value="SAM_OH_AdoTrfase_C_sf"/>
</dbReference>
<dbReference type="SUPFAM" id="SSF101852">
    <property type="entry name" value="Bacterial fluorinating enzyme, C-terminal domain"/>
    <property type="match status" value="1"/>
</dbReference>
<gene>
    <name evidence="5" type="ORF">EOI86_14770</name>
</gene>